<dbReference type="PANTHER" id="PTHR48449:SF1">
    <property type="entry name" value="DUF1985 DOMAIN-CONTAINING PROTEIN"/>
    <property type="match status" value="1"/>
</dbReference>
<sequence length="335" mass="39215">MEYLKPLCFVKLLRRSETDAVVGDHNISSSDYKFIIFTDLFRLTMGLPELLKWVYTLGEEPFTAKSIAYHTDNSNLLPALRDALNDDEYEELKESKLGLFIKFKEMNFDWASRLVHYMLGFQLDIKKKCELWCLVGPKPVRFSLIEFKFPTVLNCDYIEDIENPRCVVTKEMEVFWELMGVDFDAGPATEQIIAASIFSGFIEGRKYSLATRACLARLVMDLELFENYPWGRVAFKVLMDSLWKKDLTRSYTVDGFIEVLKVWIYFTMPELGANLGMPLLNMNVEELYRSLPAEDIRVSRLTEDLQEVFRMGHFCNCKFTKEDFQRTLLYRRLPL</sequence>
<protein>
    <recommendedName>
        <fullName evidence="3">DUF1985 domain-containing protein</fullName>
    </recommendedName>
</protein>
<evidence type="ECO:0008006" key="3">
    <source>
        <dbReference type="Google" id="ProtNLM"/>
    </source>
</evidence>
<evidence type="ECO:0000313" key="1">
    <source>
        <dbReference type="EnsemblPlants" id="Bo3g120740.1"/>
    </source>
</evidence>
<reference evidence="1 2" key="1">
    <citation type="journal article" date="2014" name="Genome Biol.">
        <title>Transcriptome and methylome profiling reveals relics of genome dominance in the mesopolyploid Brassica oleracea.</title>
        <authorList>
            <person name="Parkin I.A."/>
            <person name="Koh C."/>
            <person name="Tang H."/>
            <person name="Robinson S.J."/>
            <person name="Kagale S."/>
            <person name="Clarke W.E."/>
            <person name="Town C.D."/>
            <person name="Nixon J."/>
            <person name="Krishnakumar V."/>
            <person name="Bidwell S.L."/>
            <person name="Denoeud F."/>
            <person name="Belcram H."/>
            <person name="Links M.G."/>
            <person name="Just J."/>
            <person name="Clarke C."/>
            <person name="Bender T."/>
            <person name="Huebert T."/>
            <person name="Mason A.S."/>
            <person name="Pires J.C."/>
            <person name="Barker G."/>
            <person name="Moore J."/>
            <person name="Walley P.G."/>
            <person name="Manoli S."/>
            <person name="Batley J."/>
            <person name="Edwards D."/>
            <person name="Nelson M.N."/>
            <person name="Wang X."/>
            <person name="Paterson A.H."/>
            <person name="King G."/>
            <person name="Bancroft I."/>
            <person name="Chalhoub B."/>
            <person name="Sharpe A.G."/>
        </authorList>
    </citation>
    <scope>NUCLEOTIDE SEQUENCE</scope>
    <source>
        <strain evidence="1 2">cv. TO1000</strain>
    </source>
</reference>
<dbReference type="Proteomes" id="UP000032141">
    <property type="component" value="Chromosome C3"/>
</dbReference>
<organism evidence="1 2">
    <name type="scientific">Brassica oleracea var. oleracea</name>
    <dbReference type="NCBI Taxonomy" id="109376"/>
    <lineage>
        <taxon>Eukaryota</taxon>
        <taxon>Viridiplantae</taxon>
        <taxon>Streptophyta</taxon>
        <taxon>Embryophyta</taxon>
        <taxon>Tracheophyta</taxon>
        <taxon>Spermatophyta</taxon>
        <taxon>Magnoliopsida</taxon>
        <taxon>eudicotyledons</taxon>
        <taxon>Gunneridae</taxon>
        <taxon>Pentapetalae</taxon>
        <taxon>rosids</taxon>
        <taxon>malvids</taxon>
        <taxon>Brassicales</taxon>
        <taxon>Brassicaceae</taxon>
        <taxon>Brassiceae</taxon>
        <taxon>Brassica</taxon>
    </lineage>
</organism>
<proteinExistence type="predicted"/>
<reference evidence="1" key="2">
    <citation type="submission" date="2015-03" db="UniProtKB">
        <authorList>
            <consortium name="EnsemblPlants"/>
        </authorList>
    </citation>
    <scope>IDENTIFICATION</scope>
</reference>
<dbReference type="PANTHER" id="PTHR48449">
    <property type="entry name" value="DUF1985 DOMAIN-CONTAINING PROTEIN"/>
    <property type="match status" value="1"/>
</dbReference>
<keyword evidence="2" id="KW-1185">Reference proteome</keyword>
<dbReference type="Gramene" id="Bo3g120740.1">
    <property type="protein sequence ID" value="Bo3g120740.1"/>
    <property type="gene ID" value="Bo3g120740"/>
</dbReference>
<name>A0A0D3BGP8_BRAOL</name>
<dbReference type="AlphaFoldDB" id="A0A0D3BGP8"/>
<evidence type="ECO:0000313" key="2">
    <source>
        <dbReference type="Proteomes" id="UP000032141"/>
    </source>
</evidence>
<dbReference type="HOGENOM" id="CLU_017415_3_0_1"/>
<accession>A0A0D3BGP8</accession>
<dbReference type="EnsemblPlants" id="Bo3g120740.1">
    <property type="protein sequence ID" value="Bo3g120740.1"/>
    <property type="gene ID" value="Bo3g120740"/>
</dbReference>
<dbReference type="OMA" id="DIENPRC"/>